<feature type="domain" description="N-acetyltransferase" evidence="4">
    <location>
        <begin position="4"/>
        <end position="164"/>
    </location>
</feature>
<comment type="similarity">
    <text evidence="3">Belongs to the acetyltransferase family. RimJ subfamily.</text>
</comment>
<evidence type="ECO:0000313" key="6">
    <source>
        <dbReference type="Proteomes" id="UP000651852"/>
    </source>
</evidence>
<dbReference type="EMBL" id="JACONW010000003">
    <property type="protein sequence ID" value="MBC3948471.1"/>
    <property type="molecule type" value="Genomic_DNA"/>
</dbReference>
<dbReference type="Gene3D" id="3.40.630.30">
    <property type="match status" value="1"/>
</dbReference>
<protein>
    <submittedName>
        <fullName evidence="5">GNAT family N-acetyltransferase</fullName>
    </submittedName>
</protein>
<gene>
    <name evidence="5" type="ORF">H8S59_01620</name>
</gene>
<keyword evidence="1" id="KW-0808">Transferase</keyword>
<name>A0ABR7AU90_9PSED</name>
<accession>A0ABR7AU90</accession>
<proteinExistence type="inferred from homology"/>
<evidence type="ECO:0000256" key="3">
    <source>
        <dbReference type="ARBA" id="ARBA00038502"/>
    </source>
</evidence>
<evidence type="ECO:0000256" key="1">
    <source>
        <dbReference type="ARBA" id="ARBA00022679"/>
    </source>
</evidence>
<dbReference type="SUPFAM" id="SSF55729">
    <property type="entry name" value="Acyl-CoA N-acyltransferases (Nat)"/>
    <property type="match status" value="1"/>
</dbReference>
<comment type="caution">
    <text evidence="5">The sequence shown here is derived from an EMBL/GenBank/DDBJ whole genome shotgun (WGS) entry which is preliminary data.</text>
</comment>
<dbReference type="Proteomes" id="UP000651852">
    <property type="component" value="Unassembled WGS sequence"/>
</dbReference>
<evidence type="ECO:0000313" key="5">
    <source>
        <dbReference type="EMBL" id="MBC3948471.1"/>
    </source>
</evidence>
<dbReference type="PANTHER" id="PTHR43792">
    <property type="entry name" value="GNAT FAMILY, PUTATIVE (AFU_ORTHOLOGUE AFUA_3G00765)-RELATED-RELATED"/>
    <property type="match status" value="1"/>
</dbReference>
<dbReference type="InterPro" id="IPR016181">
    <property type="entry name" value="Acyl_CoA_acyltransferase"/>
</dbReference>
<dbReference type="Pfam" id="PF13302">
    <property type="entry name" value="Acetyltransf_3"/>
    <property type="match status" value="1"/>
</dbReference>
<evidence type="ECO:0000256" key="2">
    <source>
        <dbReference type="ARBA" id="ARBA00023315"/>
    </source>
</evidence>
<keyword evidence="6" id="KW-1185">Reference proteome</keyword>
<dbReference type="InterPro" id="IPR051531">
    <property type="entry name" value="N-acetyltransferase"/>
</dbReference>
<dbReference type="RefSeq" id="WP_187520247.1">
    <property type="nucleotide sequence ID" value="NZ_JACONW010000003.1"/>
</dbReference>
<dbReference type="InterPro" id="IPR000182">
    <property type="entry name" value="GNAT_dom"/>
</dbReference>
<dbReference type="PANTHER" id="PTHR43792:SF8">
    <property type="entry name" value="[RIBOSOMAL PROTEIN US5]-ALANINE N-ACETYLTRANSFERASE"/>
    <property type="match status" value="1"/>
</dbReference>
<sequence length="164" mass="18522">MKPFRIRELTSADTEALLAFEVRNREWFESHIDAREPDFYSLQGVAEHIDCYLADFAIGVWHPFVIEDSSGRIVGRANLKGMSSSGQTAEVGYRIDQHACGQGLATLAVRHMIEQAKERWGLLQLVAYVFKENLGSRKVLERCGFRLEQLSGDNAAECRFVLSV</sequence>
<dbReference type="PROSITE" id="PS51186">
    <property type="entry name" value="GNAT"/>
    <property type="match status" value="1"/>
</dbReference>
<reference evidence="5 6" key="1">
    <citation type="submission" date="2020-08" db="EMBL/GenBank/DDBJ databases">
        <title>Putative novel bacterial strains isolated from necrotic wheat leaf tissues caused by Xanthomonas translucens.</title>
        <authorList>
            <person name="Tambong J.T."/>
        </authorList>
    </citation>
    <scope>NUCLEOTIDE SEQUENCE [LARGE SCALE GENOMIC DNA]</scope>
    <source>
        <strain evidence="5 6">DOAB 1069</strain>
    </source>
</reference>
<evidence type="ECO:0000259" key="4">
    <source>
        <dbReference type="PROSITE" id="PS51186"/>
    </source>
</evidence>
<organism evidence="5 6">
    <name type="scientific">Pseudomonas folii</name>
    <dbReference type="NCBI Taxonomy" id="2762593"/>
    <lineage>
        <taxon>Bacteria</taxon>
        <taxon>Pseudomonadati</taxon>
        <taxon>Pseudomonadota</taxon>
        <taxon>Gammaproteobacteria</taxon>
        <taxon>Pseudomonadales</taxon>
        <taxon>Pseudomonadaceae</taxon>
        <taxon>Pseudomonas</taxon>
    </lineage>
</organism>
<keyword evidence="2" id="KW-0012">Acyltransferase</keyword>